<reference evidence="3 4" key="1">
    <citation type="journal article" date="2018" name="Antonie Van Leeuwenhoek">
        <title>Larkinella terrae sp. nov., isolated from soil on Jeju Island, South Korea.</title>
        <authorList>
            <person name="Ten L.N."/>
            <person name="Jeon J."/>
            <person name="Park S.J."/>
            <person name="Park S."/>
            <person name="Lee S.Y."/>
            <person name="Kim M.K."/>
            <person name="Jung H.Y."/>
        </authorList>
    </citation>
    <scope>NUCLEOTIDE SEQUENCE [LARGE SCALE GENOMIC DNA]</scope>
    <source>
        <strain evidence="3 4">KCTC 52001</strain>
    </source>
</reference>
<evidence type="ECO:0000313" key="4">
    <source>
        <dbReference type="Proteomes" id="UP000441754"/>
    </source>
</evidence>
<dbReference type="OrthoDB" id="958614at2"/>
<organism evidence="3 4">
    <name type="scientific">Larkinella terrae</name>
    <dbReference type="NCBI Taxonomy" id="2025311"/>
    <lineage>
        <taxon>Bacteria</taxon>
        <taxon>Pseudomonadati</taxon>
        <taxon>Bacteroidota</taxon>
        <taxon>Cytophagia</taxon>
        <taxon>Cytophagales</taxon>
        <taxon>Spirosomataceae</taxon>
        <taxon>Larkinella</taxon>
    </lineage>
</organism>
<dbReference type="Proteomes" id="UP000441754">
    <property type="component" value="Unassembled WGS sequence"/>
</dbReference>
<dbReference type="PANTHER" id="PTHR44520:SF2">
    <property type="entry name" value="RESPONSE REGULATOR RCP1"/>
    <property type="match status" value="1"/>
</dbReference>
<dbReference type="PROSITE" id="PS50110">
    <property type="entry name" value="RESPONSE_REGULATORY"/>
    <property type="match status" value="1"/>
</dbReference>
<feature type="domain" description="Response regulatory" evidence="2">
    <location>
        <begin position="5"/>
        <end position="127"/>
    </location>
</feature>
<evidence type="ECO:0000259" key="2">
    <source>
        <dbReference type="PROSITE" id="PS50110"/>
    </source>
</evidence>
<dbReference type="AlphaFoldDB" id="A0A7K0EJE7"/>
<gene>
    <name evidence="3" type="ORF">GJJ30_10160</name>
</gene>
<dbReference type="EMBL" id="WJXZ01000005">
    <property type="protein sequence ID" value="MRS61651.1"/>
    <property type="molecule type" value="Genomic_DNA"/>
</dbReference>
<dbReference type="GO" id="GO:0000160">
    <property type="term" value="P:phosphorelay signal transduction system"/>
    <property type="evidence" value="ECO:0007669"/>
    <property type="project" value="InterPro"/>
</dbReference>
<dbReference type="InterPro" id="IPR052893">
    <property type="entry name" value="TCS_response_regulator"/>
</dbReference>
<dbReference type="InterPro" id="IPR001789">
    <property type="entry name" value="Sig_transdc_resp-reg_receiver"/>
</dbReference>
<feature type="modified residue" description="4-aspartylphosphate" evidence="1">
    <location>
        <position position="58"/>
    </location>
</feature>
<accession>A0A7K0EJE7</accession>
<dbReference type="SMART" id="SM00448">
    <property type="entry name" value="REC"/>
    <property type="match status" value="1"/>
</dbReference>
<dbReference type="PANTHER" id="PTHR44520">
    <property type="entry name" value="RESPONSE REGULATOR RCP1-RELATED"/>
    <property type="match status" value="1"/>
</dbReference>
<evidence type="ECO:0000256" key="1">
    <source>
        <dbReference type="PROSITE-ProRule" id="PRU00169"/>
    </source>
</evidence>
<protein>
    <submittedName>
        <fullName evidence="3">Response regulator</fullName>
    </submittedName>
</protein>
<comment type="caution">
    <text evidence="3">The sequence shown here is derived from an EMBL/GenBank/DDBJ whole genome shotgun (WGS) entry which is preliminary data.</text>
</comment>
<dbReference type="SUPFAM" id="SSF52172">
    <property type="entry name" value="CheY-like"/>
    <property type="match status" value="1"/>
</dbReference>
<keyword evidence="1" id="KW-0597">Phosphoprotein</keyword>
<keyword evidence="4" id="KW-1185">Reference proteome</keyword>
<dbReference type="Pfam" id="PF00072">
    <property type="entry name" value="Response_reg"/>
    <property type="match status" value="1"/>
</dbReference>
<proteinExistence type="predicted"/>
<evidence type="ECO:0000313" key="3">
    <source>
        <dbReference type="EMBL" id="MRS61651.1"/>
    </source>
</evidence>
<name>A0A7K0EJE7_9BACT</name>
<dbReference type="RefSeq" id="WP_154175039.1">
    <property type="nucleotide sequence ID" value="NZ_WJXZ01000005.1"/>
</dbReference>
<sequence length="140" mass="16475">MFTGPIIIIEDDEDDQFILEEIIRELNVPNPIRFFANGEQVLEYLLASLEQPFIILCDINMPLMSGLELRRAIDENETLRRKAIPFIFLSTDASPQLVNQAYETTIQGFFKKAVVYQQTKEQLHWIIGYWRHCVHPHIWN</sequence>
<dbReference type="InterPro" id="IPR011006">
    <property type="entry name" value="CheY-like_superfamily"/>
</dbReference>
<dbReference type="Gene3D" id="3.40.50.2300">
    <property type="match status" value="1"/>
</dbReference>